<dbReference type="RefSeq" id="WP_137319544.1">
    <property type="nucleotide sequence ID" value="NZ_BAABGL010000006.1"/>
</dbReference>
<keyword evidence="3" id="KW-1185">Reference proteome</keyword>
<dbReference type="EMBL" id="BAABGL010000006">
    <property type="protein sequence ID" value="GAA4388162.1"/>
    <property type="molecule type" value="Genomic_DNA"/>
</dbReference>
<dbReference type="PANTHER" id="PTHR37309:SF1">
    <property type="entry name" value="SLR0284 PROTEIN"/>
    <property type="match status" value="1"/>
</dbReference>
<feature type="transmembrane region" description="Helical" evidence="1">
    <location>
        <begin position="106"/>
        <end position="127"/>
    </location>
</feature>
<sequence>MNLILRIIVNALALAAAVWFLPGMEIAGSDAFAASLGDTGSTVVAYLVIGALFGVVNALVRPLVELVALPLTCLTLGLFAVVINALMLLLTAWASQFTPITLSFDGFLTALFAAIIVAIVSAVLGWVMPDRRAERSRED</sequence>
<evidence type="ECO:0000313" key="3">
    <source>
        <dbReference type="Proteomes" id="UP001500642"/>
    </source>
</evidence>
<feature type="transmembrane region" description="Helical" evidence="1">
    <location>
        <begin position="43"/>
        <end position="60"/>
    </location>
</feature>
<feature type="transmembrane region" description="Helical" evidence="1">
    <location>
        <begin position="67"/>
        <end position="94"/>
    </location>
</feature>
<dbReference type="Pfam" id="PF04020">
    <property type="entry name" value="Phage_holin_4_2"/>
    <property type="match status" value="1"/>
</dbReference>
<accession>A0ABP8JBG8</accession>
<proteinExistence type="predicted"/>
<protein>
    <submittedName>
        <fullName evidence="2">Phage holin family protein</fullName>
    </submittedName>
</protein>
<evidence type="ECO:0000313" key="2">
    <source>
        <dbReference type="EMBL" id="GAA4388162.1"/>
    </source>
</evidence>
<dbReference type="InterPro" id="IPR007165">
    <property type="entry name" value="Phage_holin_4_2"/>
</dbReference>
<comment type="caution">
    <text evidence="2">The sequence shown here is derived from an EMBL/GenBank/DDBJ whole genome shotgun (WGS) entry which is preliminary data.</text>
</comment>
<evidence type="ECO:0000256" key="1">
    <source>
        <dbReference type="SAM" id="Phobius"/>
    </source>
</evidence>
<keyword evidence="1" id="KW-0472">Membrane</keyword>
<name>A0ABP8JBG8_9MICO</name>
<dbReference type="PANTHER" id="PTHR37309">
    <property type="entry name" value="SLR0284 PROTEIN"/>
    <property type="match status" value="1"/>
</dbReference>
<keyword evidence="1" id="KW-0812">Transmembrane</keyword>
<organism evidence="2 3">
    <name type="scientific">Brevibacterium pityocampae</name>
    <dbReference type="NCBI Taxonomy" id="506594"/>
    <lineage>
        <taxon>Bacteria</taxon>
        <taxon>Bacillati</taxon>
        <taxon>Actinomycetota</taxon>
        <taxon>Actinomycetes</taxon>
        <taxon>Micrococcales</taxon>
        <taxon>Brevibacteriaceae</taxon>
        <taxon>Brevibacterium</taxon>
    </lineage>
</organism>
<reference evidence="3" key="1">
    <citation type="journal article" date="2019" name="Int. J. Syst. Evol. Microbiol.">
        <title>The Global Catalogue of Microorganisms (GCM) 10K type strain sequencing project: providing services to taxonomists for standard genome sequencing and annotation.</title>
        <authorList>
            <consortium name="The Broad Institute Genomics Platform"/>
            <consortium name="The Broad Institute Genome Sequencing Center for Infectious Disease"/>
            <person name="Wu L."/>
            <person name="Ma J."/>
        </authorList>
    </citation>
    <scope>NUCLEOTIDE SEQUENCE [LARGE SCALE GENOMIC DNA]</scope>
    <source>
        <strain evidence="3">JCM 17808</strain>
    </source>
</reference>
<dbReference type="Proteomes" id="UP001500642">
    <property type="component" value="Unassembled WGS sequence"/>
</dbReference>
<keyword evidence="1" id="KW-1133">Transmembrane helix</keyword>
<gene>
    <name evidence="2" type="ORF">GCM10023167_12650</name>
</gene>